<feature type="signal peptide" evidence="5">
    <location>
        <begin position="1"/>
        <end position="19"/>
    </location>
</feature>
<feature type="domain" description="PBP" evidence="6">
    <location>
        <begin position="38"/>
        <end position="336"/>
    </location>
</feature>
<dbReference type="PROSITE" id="PS51257">
    <property type="entry name" value="PROKAR_LIPOPROTEIN"/>
    <property type="match status" value="1"/>
</dbReference>
<organism evidence="7 8">
    <name type="scientific">Pseudonocardia acidicola</name>
    <dbReference type="NCBI Taxonomy" id="2724939"/>
    <lineage>
        <taxon>Bacteria</taxon>
        <taxon>Bacillati</taxon>
        <taxon>Actinomycetota</taxon>
        <taxon>Actinomycetes</taxon>
        <taxon>Pseudonocardiales</taxon>
        <taxon>Pseudonocardiaceae</taxon>
        <taxon>Pseudonocardia</taxon>
    </lineage>
</organism>
<evidence type="ECO:0000313" key="8">
    <source>
        <dbReference type="Proteomes" id="UP000820669"/>
    </source>
</evidence>
<keyword evidence="5" id="KW-0732">Signal</keyword>
<dbReference type="Pfam" id="PF12849">
    <property type="entry name" value="PBP_like_2"/>
    <property type="match status" value="1"/>
</dbReference>
<evidence type="ECO:0000256" key="1">
    <source>
        <dbReference type="ARBA" id="ARBA00008725"/>
    </source>
</evidence>
<reference evidence="7 8" key="1">
    <citation type="submission" date="2020-04" db="EMBL/GenBank/DDBJ databases">
        <authorList>
            <person name="Klaysubun C."/>
            <person name="Duangmal K."/>
            <person name="Lipun K."/>
        </authorList>
    </citation>
    <scope>NUCLEOTIDE SEQUENCE [LARGE SCALE GENOMIC DNA]</scope>
    <source>
        <strain evidence="7 8">K10HN5</strain>
    </source>
</reference>
<feature type="chain" id="PRO_5046836274" description="Phosphate-binding protein" evidence="5">
    <location>
        <begin position="20"/>
        <end position="366"/>
    </location>
</feature>
<evidence type="ECO:0000259" key="6">
    <source>
        <dbReference type="Pfam" id="PF12849"/>
    </source>
</evidence>
<dbReference type="RefSeq" id="WP_169383155.1">
    <property type="nucleotide sequence ID" value="NZ_JAAXLA010000040.1"/>
</dbReference>
<dbReference type="CDD" id="cd13565">
    <property type="entry name" value="PBP2_PstS"/>
    <property type="match status" value="1"/>
</dbReference>
<evidence type="ECO:0000256" key="3">
    <source>
        <dbReference type="ARBA" id="ARBA00022592"/>
    </source>
</evidence>
<dbReference type="PANTHER" id="PTHR42996">
    <property type="entry name" value="PHOSPHATE-BINDING PROTEIN PSTS"/>
    <property type="match status" value="1"/>
</dbReference>
<evidence type="ECO:0000256" key="5">
    <source>
        <dbReference type="SAM" id="SignalP"/>
    </source>
</evidence>
<name>A0ABX1SDL3_9PSEU</name>
<gene>
    <name evidence="7" type="primary">pstS</name>
    <name evidence="7" type="ORF">HF526_20470</name>
</gene>
<evidence type="ECO:0000256" key="2">
    <source>
        <dbReference type="ARBA" id="ARBA00022448"/>
    </source>
</evidence>
<comment type="similarity">
    <text evidence="1 4">Belongs to the PstS family.</text>
</comment>
<comment type="caution">
    <text evidence="7">The sequence shown here is derived from an EMBL/GenBank/DDBJ whole genome shotgun (WGS) entry which is preliminary data.</text>
</comment>
<dbReference type="InterPro" id="IPR024370">
    <property type="entry name" value="PBP_domain"/>
</dbReference>
<dbReference type="InterPro" id="IPR050962">
    <property type="entry name" value="Phosphate-bind_PstS"/>
</dbReference>
<dbReference type="Proteomes" id="UP000820669">
    <property type="component" value="Unassembled WGS sequence"/>
</dbReference>
<keyword evidence="3 4" id="KW-0592">Phosphate transport</keyword>
<sequence length="366" mass="37773">MRISTKVTITATLTVSALALSGCGSDNSGSSANSASAAGITCASGALTGSGSTAQQNAMAQWIKQYLAACSNANINYGGGGSGQGVQQFTQGTVDWAGSDFPLAQGQEQDSANARCKTGPAINLPMVAGPIVVGYNVPGVNNLNLSAGTQAKIFSGKITNWNDPAIAQENPGVRFPSLAIQTFHRSDGSGTSYNYSSYLANEARADWTYGVDKNWPAPAGQGAKGTQGIAQGVKSTPGGIGYMELSFATQNQIPYAKVGNAAGQFVEATPENTTNFISKAKVVGSGNDVRLQFDYTNTDPNAYPNVLVTYEIVCSAGNTADKLPLLKDFLGYAASAPGQQQLPALGYVSLPADLQQKVQQAVGSLR</sequence>
<dbReference type="NCBIfam" id="TIGR00975">
    <property type="entry name" value="3a0107s03"/>
    <property type="match status" value="1"/>
</dbReference>
<keyword evidence="2 4" id="KW-0813">Transport</keyword>
<dbReference type="EMBL" id="JAAXLA010000040">
    <property type="protein sequence ID" value="NMH99671.1"/>
    <property type="molecule type" value="Genomic_DNA"/>
</dbReference>
<accession>A0ABX1SDL3</accession>
<protein>
    <recommendedName>
        <fullName evidence="4">Phosphate-binding protein</fullName>
    </recommendedName>
</protein>
<dbReference type="InterPro" id="IPR005673">
    <property type="entry name" value="ABC_phos-bd_PstS"/>
</dbReference>
<proteinExistence type="inferred from homology"/>
<dbReference type="PANTHER" id="PTHR42996:SF1">
    <property type="entry name" value="PHOSPHATE-BINDING PROTEIN PSTS"/>
    <property type="match status" value="1"/>
</dbReference>
<dbReference type="SUPFAM" id="SSF53850">
    <property type="entry name" value="Periplasmic binding protein-like II"/>
    <property type="match status" value="1"/>
</dbReference>
<dbReference type="PIRSF" id="PIRSF002756">
    <property type="entry name" value="PstS"/>
    <property type="match status" value="1"/>
</dbReference>
<evidence type="ECO:0000256" key="4">
    <source>
        <dbReference type="PIRNR" id="PIRNR002756"/>
    </source>
</evidence>
<evidence type="ECO:0000313" key="7">
    <source>
        <dbReference type="EMBL" id="NMH99671.1"/>
    </source>
</evidence>
<keyword evidence="8" id="KW-1185">Reference proteome</keyword>
<dbReference type="Gene3D" id="3.40.190.10">
    <property type="entry name" value="Periplasmic binding protein-like II"/>
    <property type="match status" value="2"/>
</dbReference>